<sequence length="357" mass="42193">MDPIESFFNFYLGRELGVCGELLYNGFNSLENNSPVIRKEDELTYLNEGYAFSFLINTSVAFERLEKIILLFLINQESPNKIASFLNIKMKSNFSDDDVFKNNIFEYVDDMSAFSKPETKRLMDHRNLNIVAYINQLKSKTIELNTDENHLLNILDTFYKSFRYGRFHPKDFSVGGYGPDNKLLNDLLTHWEQNDEPSTRDKEKNLYDLGKCINKLAKKYYAIIREFAYKMNVYTYELHDDSNAQTVFLNIDDSLHDIFIQKRITREELLYNLAYNQIKKIAGDEIPDKLPIEFDIIEDFLLYGDDNYFTDSVNETLNIALNDDDDDYDSYYNKEKIIEREKHIHQLLLMFSNMQRI</sequence>
<name>A0AAW8WLH7_LACPE</name>
<gene>
    <name evidence="1" type="ORF">RI555_17440</name>
</gene>
<comment type="caution">
    <text evidence="1">The sequence shown here is derived from an EMBL/GenBank/DDBJ whole genome shotgun (WGS) entry which is preliminary data.</text>
</comment>
<proteinExistence type="predicted"/>
<evidence type="ECO:0000313" key="2">
    <source>
        <dbReference type="Proteomes" id="UP001263852"/>
    </source>
</evidence>
<organism evidence="1 2">
    <name type="scientific">Lactiplantibacillus pentosus</name>
    <name type="common">Lactobacillus pentosus</name>
    <dbReference type="NCBI Taxonomy" id="1589"/>
    <lineage>
        <taxon>Bacteria</taxon>
        <taxon>Bacillati</taxon>
        <taxon>Bacillota</taxon>
        <taxon>Bacilli</taxon>
        <taxon>Lactobacillales</taxon>
        <taxon>Lactobacillaceae</taxon>
        <taxon>Lactiplantibacillus</taxon>
    </lineage>
</organism>
<dbReference type="AlphaFoldDB" id="A0AAW8WLH7"/>
<evidence type="ECO:0000313" key="1">
    <source>
        <dbReference type="EMBL" id="MDT7040684.1"/>
    </source>
</evidence>
<accession>A0AAW8WLH7</accession>
<dbReference type="RefSeq" id="WP_027821370.1">
    <property type="nucleotide sequence ID" value="NZ_JAGWDV010000053.1"/>
</dbReference>
<protein>
    <submittedName>
        <fullName evidence="1">Uncharacterized protein</fullName>
    </submittedName>
</protein>
<reference evidence="1" key="1">
    <citation type="submission" date="2023-08" db="EMBL/GenBank/DDBJ databases">
        <authorList>
            <person name="Page C.A."/>
            <person name="Perez-Diaz I.M."/>
        </authorList>
    </citation>
    <scope>NUCLEOTIDE SEQUENCE</scope>
    <source>
        <strain evidence="1">1.8.9</strain>
    </source>
</reference>
<dbReference type="Proteomes" id="UP001263852">
    <property type="component" value="Unassembled WGS sequence"/>
</dbReference>
<dbReference type="EMBL" id="JAVLAO010000010">
    <property type="protein sequence ID" value="MDT7040684.1"/>
    <property type="molecule type" value="Genomic_DNA"/>
</dbReference>